<accession>A0A9N9HX60</accession>
<dbReference type="Proteomes" id="UP000789375">
    <property type="component" value="Unassembled WGS sequence"/>
</dbReference>
<feature type="region of interest" description="Disordered" evidence="1">
    <location>
        <begin position="85"/>
        <end position="134"/>
    </location>
</feature>
<proteinExistence type="predicted"/>
<evidence type="ECO:0000256" key="1">
    <source>
        <dbReference type="SAM" id="MobiDB-lite"/>
    </source>
</evidence>
<dbReference type="EMBL" id="CAJVPP010010534">
    <property type="protein sequence ID" value="CAG8710654.1"/>
    <property type="molecule type" value="Genomic_DNA"/>
</dbReference>
<protein>
    <submittedName>
        <fullName evidence="2">13442_t:CDS:1</fullName>
    </submittedName>
</protein>
<evidence type="ECO:0000313" key="3">
    <source>
        <dbReference type="Proteomes" id="UP000789375"/>
    </source>
</evidence>
<organism evidence="2 3">
    <name type="scientific">Funneliformis mosseae</name>
    <name type="common">Endomycorrhizal fungus</name>
    <name type="synonym">Glomus mosseae</name>
    <dbReference type="NCBI Taxonomy" id="27381"/>
    <lineage>
        <taxon>Eukaryota</taxon>
        <taxon>Fungi</taxon>
        <taxon>Fungi incertae sedis</taxon>
        <taxon>Mucoromycota</taxon>
        <taxon>Glomeromycotina</taxon>
        <taxon>Glomeromycetes</taxon>
        <taxon>Glomerales</taxon>
        <taxon>Glomeraceae</taxon>
        <taxon>Funneliformis</taxon>
    </lineage>
</organism>
<name>A0A9N9HX60_FUNMO</name>
<evidence type="ECO:0000313" key="2">
    <source>
        <dbReference type="EMBL" id="CAG8710654.1"/>
    </source>
</evidence>
<sequence length="134" mass="15644">MKNNLCNKINNNDTDLSYIIKTILQKAFNEEKLQNKDNIIFGITVILIFFNPTYDQAEIVSSKVQKRMNKWDSDPIVRNRLEYKESSENDIMNHDSITEDNNKEFADFNNQSNSLEEGDNQDKKDNSDDSNDIE</sequence>
<dbReference type="AlphaFoldDB" id="A0A9N9HX60"/>
<feature type="compositionally biased region" description="Basic and acidic residues" evidence="1">
    <location>
        <begin position="85"/>
        <end position="106"/>
    </location>
</feature>
<keyword evidence="3" id="KW-1185">Reference proteome</keyword>
<gene>
    <name evidence="2" type="ORF">FMOSSE_LOCUS14297</name>
</gene>
<comment type="caution">
    <text evidence="2">The sequence shown here is derived from an EMBL/GenBank/DDBJ whole genome shotgun (WGS) entry which is preliminary data.</text>
</comment>
<reference evidence="2" key="1">
    <citation type="submission" date="2021-06" db="EMBL/GenBank/DDBJ databases">
        <authorList>
            <person name="Kallberg Y."/>
            <person name="Tangrot J."/>
            <person name="Rosling A."/>
        </authorList>
    </citation>
    <scope>NUCLEOTIDE SEQUENCE</scope>
    <source>
        <strain evidence="2">87-6 pot B 2015</strain>
    </source>
</reference>